<dbReference type="Gene3D" id="3.10.580.10">
    <property type="entry name" value="CBS-domain"/>
    <property type="match status" value="1"/>
</dbReference>
<keyword evidence="3" id="KW-0868">Chloride</keyword>
<dbReference type="PROSITE" id="PS51371">
    <property type="entry name" value="CBS"/>
    <property type="match status" value="1"/>
</dbReference>
<dbReference type="WBParaSite" id="PSU_v2.g18445.t1">
    <property type="protein sequence ID" value="PSU_v2.g18445.t1"/>
    <property type="gene ID" value="PSU_v2.g18445"/>
</dbReference>
<feature type="compositionally biased region" description="Basic and acidic residues" evidence="5">
    <location>
        <begin position="178"/>
        <end position="190"/>
    </location>
</feature>
<keyword evidence="4" id="KW-0129">CBS domain</keyword>
<evidence type="ECO:0000313" key="7">
    <source>
        <dbReference type="Proteomes" id="UP000887577"/>
    </source>
</evidence>
<name>A0A914YGK1_9BILA</name>
<evidence type="ECO:0000313" key="8">
    <source>
        <dbReference type="WBParaSite" id="PSU_v2.g18445.t1"/>
    </source>
</evidence>
<keyword evidence="7" id="KW-1185">Reference proteome</keyword>
<reference evidence="8" key="1">
    <citation type="submission" date="2022-11" db="UniProtKB">
        <authorList>
            <consortium name="WormBaseParasite"/>
        </authorList>
    </citation>
    <scope>IDENTIFICATION</scope>
</reference>
<dbReference type="GO" id="GO:0005886">
    <property type="term" value="C:plasma membrane"/>
    <property type="evidence" value="ECO:0007669"/>
    <property type="project" value="TreeGrafter"/>
</dbReference>
<feature type="region of interest" description="Disordered" evidence="5">
    <location>
        <begin position="156"/>
        <end position="190"/>
    </location>
</feature>
<keyword evidence="1" id="KW-0813">Transport</keyword>
<dbReference type="InterPro" id="IPR050970">
    <property type="entry name" value="Cl_channel_volt-gated"/>
</dbReference>
<proteinExistence type="predicted"/>
<dbReference type="PANTHER" id="PTHR45720:SF10">
    <property type="entry name" value="CHLORIDE CHANNEL PROTEIN 2"/>
    <property type="match status" value="1"/>
</dbReference>
<dbReference type="Proteomes" id="UP000887577">
    <property type="component" value="Unplaced"/>
</dbReference>
<evidence type="ECO:0000256" key="1">
    <source>
        <dbReference type="ARBA" id="ARBA00022448"/>
    </source>
</evidence>
<keyword evidence="2" id="KW-0406">Ion transport</keyword>
<evidence type="ECO:0000256" key="3">
    <source>
        <dbReference type="ARBA" id="ARBA00023214"/>
    </source>
</evidence>
<dbReference type="InterPro" id="IPR000644">
    <property type="entry name" value="CBS_dom"/>
</dbReference>
<dbReference type="SUPFAM" id="SSF54631">
    <property type="entry name" value="CBS-domain pair"/>
    <property type="match status" value="1"/>
</dbReference>
<organism evidence="7 8">
    <name type="scientific">Panagrolaimus superbus</name>
    <dbReference type="NCBI Taxonomy" id="310955"/>
    <lineage>
        <taxon>Eukaryota</taxon>
        <taxon>Metazoa</taxon>
        <taxon>Ecdysozoa</taxon>
        <taxon>Nematoda</taxon>
        <taxon>Chromadorea</taxon>
        <taxon>Rhabditida</taxon>
        <taxon>Tylenchina</taxon>
        <taxon>Panagrolaimomorpha</taxon>
        <taxon>Panagrolaimoidea</taxon>
        <taxon>Panagrolaimidae</taxon>
        <taxon>Panagrolaimus</taxon>
    </lineage>
</organism>
<dbReference type="AlphaFoldDB" id="A0A914YGK1"/>
<evidence type="ECO:0000259" key="6">
    <source>
        <dbReference type="PROSITE" id="PS51371"/>
    </source>
</evidence>
<dbReference type="PANTHER" id="PTHR45720">
    <property type="entry name" value="CHLORIDE CHANNEL PROTEIN 2"/>
    <property type="match status" value="1"/>
</dbReference>
<protein>
    <submittedName>
        <fullName evidence="8">CBS domain-containing protein</fullName>
    </submittedName>
</protein>
<dbReference type="InterPro" id="IPR046342">
    <property type="entry name" value="CBS_dom_sf"/>
</dbReference>
<evidence type="ECO:0000256" key="4">
    <source>
        <dbReference type="PROSITE-ProRule" id="PRU00703"/>
    </source>
</evidence>
<feature type="domain" description="CBS" evidence="6">
    <location>
        <begin position="1"/>
        <end position="61"/>
    </location>
</feature>
<evidence type="ECO:0000256" key="5">
    <source>
        <dbReference type="SAM" id="MobiDB-lite"/>
    </source>
</evidence>
<accession>A0A914YGK1</accession>
<dbReference type="GO" id="GO:0005247">
    <property type="term" value="F:voltage-gated chloride channel activity"/>
    <property type="evidence" value="ECO:0007669"/>
    <property type="project" value="TreeGrafter"/>
</dbReference>
<evidence type="ECO:0000256" key="2">
    <source>
        <dbReference type="ARBA" id="ARBA00023065"/>
    </source>
</evidence>
<sequence length="218" mass="24497">MPDKIVVPAFSKTSLYKVHSLFSLLDLNRAYVTDRGRLVGVVALRDLRIAIQQAANGIQPIKQQHGEFIEEEPNVLDIEKGFINGPPKSPRLDHPHPEFAQHFVAGMELQRSAEEDVVQHNDILTPALKVVHPSSASLHHYNNHPLLTIQEENDATSLKSAPHSYERPSSPPRTSILKKKEPPLQKRDQVAKAVAYLRRKSISLDKTNDDLLPGREKI</sequence>